<evidence type="ECO:0000256" key="1">
    <source>
        <dbReference type="SAM" id="Phobius"/>
    </source>
</evidence>
<dbReference type="GO" id="GO:0005730">
    <property type="term" value="C:nucleolus"/>
    <property type="evidence" value="ECO:0007669"/>
    <property type="project" value="TreeGrafter"/>
</dbReference>
<organism evidence="3 4">
    <name type="scientific">Anabarilius grahami</name>
    <name type="common">Kanglang fish</name>
    <name type="synonym">Barilius grahami</name>
    <dbReference type="NCBI Taxonomy" id="495550"/>
    <lineage>
        <taxon>Eukaryota</taxon>
        <taxon>Metazoa</taxon>
        <taxon>Chordata</taxon>
        <taxon>Craniata</taxon>
        <taxon>Vertebrata</taxon>
        <taxon>Euteleostomi</taxon>
        <taxon>Actinopterygii</taxon>
        <taxon>Neopterygii</taxon>
        <taxon>Teleostei</taxon>
        <taxon>Ostariophysi</taxon>
        <taxon>Cypriniformes</taxon>
        <taxon>Xenocyprididae</taxon>
        <taxon>Xenocypridinae</taxon>
        <taxon>Xenocypridinae incertae sedis</taxon>
        <taxon>Anabarilius</taxon>
    </lineage>
</organism>
<keyword evidence="1" id="KW-0812">Transmembrane</keyword>
<gene>
    <name evidence="3" type="ORF">DPX16_22644</name>
</gene>
<dbReference type="Pfam" id="PF08168">
    <property type="entry name" value="NOL11_N"/>
    <property type="match status" value="1"/>
</dbReference>
<dbReference type="PANTHER" id="PTHR15633:SF2">
    <property type="entry name" value="NUCLEOLAR PROTEIN 11"/>
    <property type="match status" value="1"/>
</dbReference>
<accession>A0A3N0YHW7</accession>
<dbReference type="InterPro" id="IPR036322">
    <property type="entry name" value="WD40_repeat_dom_sf"/>
</dbReference>
<protein>
    <submittedName>
        <fullName evidence="3">Nucleolar protein 11-like</fullName>
    </submittedName>
</protein>
<keyword evidence="1" id="KW-0472">Membrane</keyword>
<proteinExistence type="predicted"/>
<feature type="transmembrane region" description="Helical" evidence="1">
    <location>
        <begin position="101"/>
        <end position="124"/>
    </location>
</feature>
<evidence type="ECO:0000259" key="2">
    <source>
        <dbReference type="Pfam" id="PF08168"/>
    </source>
</evidence>
<feature type="domain" description="Nucleolar protein 11 N-terminal" evidence="2">
    <location>
        <begin position="1"/>
        <end position="112"/>
    </location>
</feature>
<evidence type="ECO:0000313" key="3">
    <source>
        <dbReference type="EMBL" id="ROL45727.1"/>
    </source>
</evidence>
<name>A0A3N0YHW7_ANAGA</name>
<dbReference type="GO" id="GO:0030490">
    <property type="term" value="P:maturation of SSU-rRNA"/>
    <property type="evidence" value="ECO:0007669"/>
    <property type="project" value="InterPro"/>
</dbReference>
<comment type="caution">
    <text evidence="3">The sequence shown here is derived from an EMBL/GenBank/DDBJ whole genome shotgun (WGS) entry which is preliminary data.</text>
</comment>
<keyword evidence="1" id="KW-1133">Transmembrane helix</keyword>
<dbReference type="OrthoDB" id="6502630at2759"/>
<dbReference type="Proteomes" id="UP000281406">
    <property type="component" value="Unassembled WGS sequence"/>
</dbReference>
<evidence type="ECO:0000313" key="4">
    <source>
        <dbReference type="Proteomes" id="UP000281406"/>
    </source>
</evidence>
<reference evidence="3 4" key="1">
    <citation type="submission" date="2018-10" db="EMBL/GenBank/DDBJ databases">
        <title>Genome assembly for a Yunnan-Guizhou Plateau 3E fish, Anabarilius grahami (Regan), and its evolutionary and genetic applications.</title>
        <authorList>
            <person name="Jiang W."/>
        </authorList>
    </citation>
    <scope>NUCLEOTIDE SEQUENCE [LARGE SCALE GENOMIC DNA]</scope>
    <source>
        <strain evidence="3">AG-KIZ</strain>
        <tissue evidence="3">Muscle</tissue>
    </source>
</reference>
<dbReference type="EMBL" id="RJVU01042537">
    <property type="protein sequence ID" value="ROL45727.1"/>
    <property type="molecule type" value="Genomic_DNA"/>
</dbReference>
<sequence>MAALYEGYTLCGVGPAQNSSISGILGIELGRDIDHVLVTDSSRSVTVYKVSDQKPTGSWTVKQGQIITCAAVFNTQSQEYVVVTDNKVVRVWKEDDVYMEMAFKATISKMLYMFYVGYVLCFLIRHRRNGPALRGAICRTKVSKDVGISDQSCARIHILNKSAVAKLLQVIFGAGNPYILC</sequence>
<dbReference type="PANTHER" id="PTHR15633">
    <property type="entry name" value="NUCLEOLAR PROTEIN 11"/>
    <property type="match status" value="1"/>
</dbReference>
<dbReference type="InterPro" id="IPR012584">
    <property type="entry name" value="NOL11_N"/>
</dbReference>
<dbReference type="SUPFAM" id="SSF50978">
    <property type="entry name" value="WD40 repeat-like"/>
    <property type="match status" value="1"/>
</dbReference>
<dbReference type="AlphaFoldDB" id="A0A3N0YHW7"/>
<keyword evidence="4" id="KW-1185">Reference proteome</keyword>
<dbReference type="GO" id="GO:0003723">
    <property type="term" value="F:RNA binding"/>
    <property type="evidence" value="ECO:0007669"/>
    <property type="project" value="TreeGrafter"/>
</dbReference>
<dbReference type="InterPro" id="IPR042859">
    <property type="entry name" value="NOL11"/>
</dbReference>